<dbReference type="SUPFAM" id="SSF53822">
    <property type="entry name" value="Periplasmic binding protein-like I"/>
    <property type="match status" value="1"/>
</dbReference>
<dbReference type="GO" id="GO:0030234">
    <property type="term" value="F:enzyme regulator activity"/>
    <property type="evidence" value="ECO:0007669"/>
    <property type="project" value="TreeGrafter"/>
</dbReference>
<evidence type="ECO:0000313" key="3">
    <source>
        <dbReference type="Proteomes" id="UP000175669"/>
    </source>
</evidence>
<accession>A0A1E8CFH0</accession>
<evidence type="ECO:0000256" key="1">
    <source>
        <dbReference type="ARBA" id="ARBA00023136"/>
    </source>
</evidence>
<protein>
    <recommendedName>
        <fullName evidence="4">Penicillin-binding protein activator</fullName>
    </recommendedName>
</protein>
<proteinExistence type="predicted"/>
<gene>
    <name evidence="2" type="ORF">PHACT_15000</name>
</gene>
<dbReference type="EMBL" id="MASR01000003">
    <property type="protein sequence ID" value="OFE11149.1"/>
    <property type="molecule type" value="Genomic_DNA"/>
</dbReference>
<sequence>MALVLSYCGSSAPDVRNTNRADQGNVSVTTDRTRTVNDLLALAADADSPLAEDYTLQASAIALAAGDTDNAAAILANVVINDDLSAELVFEATRQKAELALARNDARDALTFANTDLLERVSALPADSQRALFELRAEAYIELEQYLAAAREHTQLADTLTRPDQIADNNNRIWQILTAAPAGSLSMQSALVDSYELRGWLELINVVNSEQNNIERQVAAITRWQNRWNRHTAAAVLPEALDFVVEILNNRPQHIALMLPLGDAAGQAVHEGFMAAYYNAVSQNQDVPEVEVIDTTGVRDITNLYQQAVELGVDMVIGPLLKESVRQLQSMPQLPIPTLALNYGDDWRISPTGFYQFGLAPEDEIRQAARMAWQAGHRNAAVLTPAGEDYRRIQDGFVEYWLALGGQVASQASFASASGYSDIIRQMMNIDTSEARAQRLREVLPRNSIEFTPRRRQDIDFIFMLANPAEGRQLKPTMAFHFVGDVPVYAMPAIYDGRTDATGNRDLNGITFVDAPWVLGNDDPLRASTAAVWSQATGPVQRLRAMGIDSFRLYARISQLENFPGIRLQGATGVLSMREDGSIMRELIGAQFVEGSISVLNPDIASSGIPDNPGGNP</sequence>
<dbReference type="AlphaFoldDB" id="A0A1E8CFH0"/>
<dbReference type="InterPro" id="IPR028082">
    <property type="entry name" value="Peripla_BP_I"/>
</dbReference>
<dbReference type="Pfam" id="PF04348">
    <property type="entry name" value="LppC"/>
    <property type="match status" value="1"/>
</dbReference>
<dbReference type="CDD" id="cd06339">
    <property type="entry name" value="PBP1_YraM_LppC_lipoprotein-like"/>
    <property type="match status" value="1"/>
</dbReference>
<dbReference type="PANTHER" id="PTHR38038:SF1">
    <property type="entry name" value="PENICILLIN-BINDING PROTEIN ACTIVATOR LPOA"/>
    <property type="match status" value="1"/>
</dbReference>
<dbReference type="Gene3D" id="1.25.40.650">
    <property type="match status" value="1"/>
</dbReference>
<dbReference type="GO" id="GO:0009252">
    <property type="term" value="P:peptidoglycan biosynthetic process"/>
    <property type="evidence" value="ECO:0007669"/>
    <property type="project" value="TreeGrafter"/>
</dbReference>
<keyword evidence="3" id="KW-1185">Reference proteome</keyword>
<keyword evidence="1" id="KW-0472">Membrane</keyword>
<dbReference type="InterPro" id="IPR007443">
    <property type="entry name" value="LpoA"/>
</dbReference>
<dbReference type="Gene3D" id="3.40.50.2300">
    <property type="match status" value="2"/>
</dbReference>
<evidence type="ECO:0000313" key="2">
    <source>
        <dbReference type="EMBL" id="OFE11149.1"/>
    </source>
</evidence>
<comment type="caution">
    <text evidence="2">The sequence shown here is derived from an EMBL/GenBank/DDBJ whole genome shotgun (WGS) entry which is preliminary data.</text>
</comment>
<dbReference type="PANTHER" id="PTHR38038">
    <property type="entry name" value="PENICILLIN-BINDING PROTEIN ACTIVATOR LPOA"/>
    <property type="match status" value="1"/>
</dbReference>
<dbReference type="GO" id="GO:0031241">
    <property type="term" value="C:periplasmic side of cell outer membrane"/>
    <property type="evidence" value="ECO:0007669"/>
    <property type="project" value="TreeGrafter"/>
</dbReference>
<evidence type="ECO:0008006" key="4">
    <source>
        <dbReference type="Google" id="ProtNLM"/>
    </source>
</evidence>
<reference evidence="3" key="1">
    <citation type="submission" date="2016-07" db="EMBL/GenBank/DDBJ databases">
        <authorList>
            <person name="Florea S."/>
            <person name="Webb J.S."/>
            <person name="Jaromczyk J."/>
            <person name="Schardl C.L."/>
        </authorList>
    </citation>
    <scope>NUCLEOTIDE SEQUENCE [LARGE SCALE GENOMIC DNA]</scope>
    <source>
        <strain evidence="3">KCTC 42131</strain>
    </source>
</reference>
<dbReference type="STRING" id="1524254.PHACT_15000"/>
<dbReference type="Proteomes" id="UP000175669">
    <property type="component" value="Unassembled WGS sequence"/>
</dbReference>
<name>A0A1E8CFH0_9GAMM</name>
<organism evidence="2 3">
    <name type="scientific">Pseudohongiella acticola</name>
    <dbReference type="NCBI Taxonomy" id="1524254"/>
    <lineage>
        <taxon>Bacteria</taxon>
        <taxon>Pseudomonadati</taxon>
        <taxon>Pseudomonadota</taxon>
        <taxon>Gammaproteobacteria</taxon>
        <taxon>Pseudomonadales</taxon>
        <taxon>Pseudohongiellaceae</taxon>
        <taxon>Pseudohongiella</taxon>
    </lineage>
</organism>